<dbReference type="RefSeq" id="WP_309206473.1">
    <property type="nucleotide sequence ID" value="NZ_CP133586.1"/>
</dbReference>
<evidence type="ECO:0000313" key="1">
    <source>
        <dbReference type="EMBL" id="WMT16746.1"/>
    </source>
</evidence>
<evidence type="ECO:0000313" key="2">
    <source>
        <dbReference type="Proteomes" id="UP001235341"/>
    </source>
</evidence>
<gene>
    <name evidence="1" type="ORF">RFB13_10675</name>
</gene>
<keyword evidence="2" id="KW-1185">Reference proteome</keyword>
<name>A0ABY9PTM0_SERFO</name>
<dbReference type="Proteomes" id="UP001235341">
    <property type="component" value="Chromosome"/>
</dbReference>
<dbReference type="EMBL" id="CP133586">
    <property type="protein sequence ID" value="WMT16746.1"/>
    <property type="molecule type" value="Genomic_DNA"/>
</dbReference>
<reference evidence="1 2" key="1">
    <citation type="submission" date="2023-08" db="EMBL/GenBank/DDBJ databases">
        <title>Complete Genome and Methylome dissection of Serratia fonticola NEB369.</title>
        <authorList>
            <person name="Fomenkov A."/>
            <person name="Roberts R.D."/>
        </authorList>
    </citation>
    <scope>NUCLEOTIDE SEQUENCE [LARGE SCALE GENOMIC DNA]</scope>
    <source>
        <strain evidence="1 2">NEB369</strain>
    </source>
</reference>
<proteinExistence type="predicted"/>
<accession>A0ABY9PTM0</accession>
<organism evidence="1 2">
    <name type="scientific">Serratia fonticola</name>
    <dbReference type="NCBI Taxonomy" id="47917"/>
    <lineage>
        <taxon>Bacteria</taxon>
        <taxon>Pseudomonadati</taxon>
        <taxon>Pseudomonadota</taxon>
        <taxon>Gammaproteobacteria</taxon>
        <taxon>Enterobacterales</taxon>
        <taxon>Yersiniaceae</taxon>
        <taxon>Serratia</taxon>
    </lineage>
</organism>
<sequence>MSEQIDFYMEPVRFFTSTNFLSGTTLTFPEYDVVLDKDDALKLLFSQDVPSDYLIWEDFFLSLISDLMVDSNYNSAQKNIMKRIKESTGDEVKNNIRKRKEFLLRKKAGLAVNEVYDHFVKEVSDECYYMLTMVSTQRYLHKVRVESKLEELFDIMKLGLLPCGVKKNMEKIFIFNPLTLKNM</sequence>
<protein>
    <submittedName>
        <fullName evidence="1">Uncharacterized protein</fullName>
    </submittedName>
</protein>